<dbReference type="EC" id="1.11.1.24" evidence="3"/>
<evidence type="ECO:0000256" key="8">
    <source>
        <dbReference type="ARBA" id="ARBA00023284"/>
    </source>
</evidence>
<accession>A0A5B9E3R8</accession>
<evidence type="ECO:0000313" key="16">
    <source>
        <dbReference type="Proteomes" id="UP000321820"/>
    </source>
</evidence>
<dbReference type="PANTHER" id="PTHR42801:SF4">
    <property type="entry name" value="AHPC_TSA FAMILY PROTEIN"/>
    <property type="match status" value="1"/>
</dbReference>
<evidence type="ECO:0000256" key="5">
    <source>
        <dbReference type="ARBA" id="ARBA00022862"/>
    </source>
</evidence>
<evidence type="ECO:0000256" key="10">
    <source>
        <dbReference type="ARBA" id="ARBA00038489"/>
    </source>
</evidence>
<name>A0A5B9E3R8_9BACT</name>
<keyword evidence="16" id="KW-1185">Reference proteome</keyword>
<comment type="function">
    <text evidence="1">Thiol-specific peroxidase that catalyzes the reduction of hydrogen peroxide and organic hydroperoxides to water and alcohols, respectively. Plays a role in cell protection against oxidative stress by detoxifying peroxides and as sensor of hydrogen peroxide-mediated signaling events.</text>
</comment>
<keyword evidence="8" id="KW-0676">Redox-active center</keyword>
<dbReference type="GO" id="GO:0005737">
    <property type="term" value="C:cytoplasm"/>
    <property type="evidence" value="ECO:0007669"/>
    <property type="project" value="TreeGrafter"/>
</dbReference>
<dbReference type="SUPFAM" id="SSF52833">
    <property type="entry name" value="Thioredoxin-like"/>
    <property type="match status" value="1"/>
</dbReference>
<dbReference type="Proteomes" id="UP000321820">
    <property type="component" value="Chromosome"/>
</dbReference>
<dbReference type="PANTHER" id="PTHR42801">
    <property type="entry name" value="THIOREDOXIN-DEPENDENT PEROXIDE REDUCTASE"/>
    <property type="match status" value="1"/>
</dbReference>
<keyword evidence="6" id="KW-0560">Oxidoreductase</keyword>
<evidence type="ECO:0000256" key="1">
    <source>
        <dbReference type="ARBA" id="ARBA00003330"/>
    </source>
</evidence>
<keyword evidence="5" id="KW-0049">Antioxidant</keyword>
<feature type="domain" description="Thioredoxin" evidence="14">
    <location>
        <begin position="31"/>
        <end position="181"/>
    </location>
</feature>
<dbReference type="InterPro" id="IPR050924">
    <property type="entry name" value="Peroxiredoxin_BCP/PrxQ"/>
</dbReference>
<protein>
    <recommendedName>
        <fullName evidence="3">thioredoxin-dependent peroxiredoxin</fullName>
        <ecNumber evidence="3">1.11.1.24</ecNumber>
    </recommendedName>
    <alternativeName>
        <fullName evidence="9">Thioredoxin peroxidase</fullName>
    </alternativeName>
    <alternativeName>
        <fullName evidence="11">Thioredoxin-dependent peroxiredoxin Bcp</fullName>
    </alternativeName>
</protein>
<dbReference type="InterPro" id="IPR000866">
    <property type="entry name" value="AhpC/TSA"/>
</dbReference>
<dbReference type="GO" id="GO:0045454">
    <property type="term" value="P:cell redox homeostasis"/>
    <property type="evidence" value="ECO:0007669"/>
    <property type="project" value="TreeGrafter"/>
</dbReference>
<evidence type="ECO:0000256" key="4">
    <source>
        <dbReference type="ARBA" id="ARBA00022559"/>
    </source>
</evidence>
<dbReference type="GO" id="GO:0034599">
    <property type="term" value="P:cellular response to oxidative stress"/>
    <property type="evidence" value="ECO:0007669"/>
    <property type="project" value="TreeGrafter"/>
</dbReference>
<dbReference type="AlphaFoldDB" id="A0A5B9E3R8"/>
<dbReference type="KEGG" id="talb:FTW19_00445"/>
<dbReference type="InterPro" id="IPR036249">
    <property type="entry name" value="Thioredoxin-like_sf"/>
</dbReference>
<keyword evidence="4" id="KW-0575">Peroxidase</keyword>
<dbReference type="InterPro" id="IPR013766">
    <property type="entry name" value="Thioredoxin_domain"/>
</dbReference>
<dbReference type="RefSeq" id="WP_147645746.1">
    <property type="nucleotide sequence ID" value="NZ_CP042806.1"/>
</dbReference>
<evidence type="ECO:0000256" key="6">
    <source>
        <dbReference type="ARBA" id="ARBA00023002"/>
    </source>
</evidence>
<comment type="catalytic activity">
    <reaction evidence="12">
        <text>a hydroperoxide + [thioredoxin]-dithiol = an alcohol + [thioredoxin]-disulfide + H2O</text>
        <dbReference type="Rhea" id="RHEA:62620"/>
        <dbReference type="Rhea" id="RHEA-COMP:10698"/>
        <dbReference type="Rhea" id="RHEA-COMP:10700"/>
        <dbReference type="ChEBI" id="CHEBI:15377"/>
        <dbReference type="ChEBI" id="CHEBI:29950"/>
        <dbReference type="ChEBI" id="CHEBI:30879"/>
        <dbReference type="ChEBI" id="CHEBI:35924"/>
        <dbReference type="ChEBI" id="CHEBI:50058"/>
        <dbReference type="EC" id="1.11.1.24"/>
    </reaction>
</comment>
<evidence type="ECO:0000256" key="13">
    <source>
        <dbReference type="SAM" id="SignalP"/>
    </source>
</evidence>
<reference evidence="15 16" key="1">
    <citation type="submission" date="2019-08" db="EMBL/GenBank/DDBJ databases">
        <title>Complete genome sequence of Terriglobus albidus strain ORNL.</title>
        <authorList>
            <person name="Podar M."/>
        </authorList>
    </citation>
    <scope>NUCLEOTIDE SEQUENCE [LARGE SCALE GENOMIC DNA]</scope>
    <source>
        <strain evidence="15 16">ORNL</strain>
    </source>
</reference>
<keyword evidence="7" id="KW-1015">Disulfide bond</keyword>
<dbReference type="OrthoDB" id="9812811at2"/>
<proteinExistence type="inferred from homology"/>
<sequence length="181" mass="19931">MRKGLFAAVVIAGLALSGTFALKAKAAGDYLPVGSKAPDFSAISQEDKAVHLSDYKGKWVVLYFYPKDQTTGCTIEAHNFQRDIKKYEAAKAVVLGVSLDTVESHKTWCSKDTFDFKLLADPDHKVIDAYNVPISERGTMKFAARTTYLIDPKGKVVKVWEVKDIPNHSEQVLAEIAAAHN</sequence>
<evidence type="ECO:0000256" key="9">
    <source>
        <dbReference type="ARBA" id="ARBA00032824"/>
    </source>
</evidence>
<dbReference type="GO" id="GO:0008379">
    <property type="term" value="F:thioredoxin peroxidase activity"/>
    <property type="evidence" value="ECO:0007669"/>
    <property type="project" value="TreeGrafter"/>
</dbReference>
<feature type="signal peptide" evidence="13">
    <location>
        <begin position="1"/>
        <end position="26"/>
    </location>
</feature>
<dbReference type="EMBL" id="CP042806">
    <property type="protein sequence ID" value="QEE26608.1"/>
    <property type="molecule type" value="Genomic_DNA"/>
</dbReference>
<evidence type="ECO:0000256" key="7">
    <source>
        <dbReference type="ARBA" id="ARBA00023157"/>
    </source>
</evidence>
<comment type="similarity">
    <text evidence="10">Belongs to the peroxiredoxin family. BCP/PrxQ subfamily.</text>
</comment>
<evidence type="ECO:0000256" key="11">
    <source>
        <dbReference type="ARBA" id="ARBA00042639"/>
    </source>
</evidence>
<keyword evidence="13" id="KW-0732">Signal</keyword>
<evidence type="ECO:0000256" key="12">
    <source>
        <dbReference type="ARBA" id="ARBA00049091"/>
    </source>
</evidence>
<dbReference type="Gene3D" id="3.40.30.10">
    <property type="entry name" value="Glutaredoxin"/>
    <property type="match status" value="1"/>
</dbReference>
<gene>
    <name evidence="15" type="ORF">FTW19_00445</name>
</gene>
<evidence type="ECO:0000313" key="15">
    <source>
        <dbReference type="EMBL" id="QEE26608.1"/>
    </source>
</evidence>
<organism evidence="15 16">
    <name type="scientific">Terriglobus albidus</name>
    <dbReference type="NCBI Taxonomy" id="1592106"/>
    <lineage>
        <taxon>Bacteria</taxon>
        <taxon>Pseudomonadati</taxon>
        <taxon>Acidobacteriota</taxon>
        <taxon>Terriglobia</taxon>
        <taxon>Terriglobales</taxon>
        <taxon>Acidobacteriaceae</taxon>
        <taxon>Terriglobus</taxon>
    </lineage>
</organism>
<evidence type="ECO:0000259" key="14">
    <source>
        <dbReference type="PROSITE" id="PS51352"/>
    </source>
</evidence>
<dbReference type="FunFam" id="3.40.30.10:FF:000007">
    <property type="entry name" value="Thioredoxin-dependent thiol peroxidase"/>
    <property type="match status" value="1"/>
</dbReference>
<feature type="chain" id="PRO_5023028734" description="thioredoxin-dependent peroxiredoxin" evidence="13">
    <location>
        <begin position="27"/>
        <end position="181"/>
    </location>
</feature>
<evidence type="ECO:0000256" key="2">
    <source>
        <dbReference type="ARBA" id="ARBA00011245"/>
    </source>
</evidence>
<dbReference type="Pfam" id="PF00578">
    <property type="entry name" value="AhpC-TSA"/>
    <property type="match status" value="1"/>
</dbReference>
<evidence type="ECO:0000256" key="3">
    <source>
        <dbReference type="ARBA" id="ARBA00013017"/>
    </source>
</evidence>
<comment type="subunit">
    <text evidence="2">Monomer.</text>
</comment>
<dbReference type="CDD" id="cd03017">
    <property type="entry name" value="PRX_BCP"/>
    <property type="match status" value="1"/>
</dbReference>
<dbReference type="PROSITE" id="PS51352">
    <property type="entry name" value="THIOREDOXIN_2"/>
    <property type="match status" value="1"/>
</dbReference>